<dbReference type="GO" id="GO:0004497">
    <property type="term" value="F:monooxygenase activity"/>
    <property type="evidence" value="ECO:0007669"/>
    <property type="project" value="TreeGrafter"/>
</dbReference>
<name>A0A2B7WVT9_POLH7</name>
<reference evidence="3 4" key="1">
    <citation type="submission" date="2017-10" db="EMBL/GenBank/DDBJ databases">
        <title>Comparative genomics in systemic dimorphic fungi from Ajellomycetaceae.</title>
        <authorList>
            <person name="Munoz J.F."/>
            <person name="Mcewen J.G."/>
            <person name="Clay O.K."/>
            <person name="Cuomo C.A."/>
        </authorList>
    </citation>
    <scope>NUCLEOTIDE SEQUENCE [LARGE SCALE GENOMIC DNA]</scope>
    <source>
        <strain evidence="3 4">UAMH7299</strain>
    </source>
</reference>
<dbReference type="Proteomes" id="UP000224634">
    <property type="component" value="Unassembled WGS sequence"/>
</dbReference>
<feature type="region of interest" description="Disordered" evidence="2">
    <location>
        <begin position="1"/>
        <end position="27"/>
    </location>
</feature>
<evidence type="ECO:0000313" key="4">
    <source>
        <dbReference type="Proteomes" id="UP000224634"/>
    </source>
</evidence>
<feature type="compositionally biased region" description="Polar residues" evidence="2">
    <location>
        <begin position="65"/>
        <end position="77"/>
    </location>
</feature>
<comment type="similarity">
    <text evidence="1">Belongs to the caleosin family.</text>
</comment>
<accession>A0A2B7WVT9</accession>
<organism evidence="3 4">
    <name type="scientific">Polytolypa hystricis (strain UAMH7299)</name>
    <dbReference type="NCBI Taxonomy" id="1447883"/>
    <lineage>
        <taxon>Eukaryota</taxon>
        <taxon>Fungi</taxon>
        <taxon>Dikarya</taxon>
        <taxon>Ascomycota</taxon>
        <taxon>Pezizomycotina</taxon>
        <taxon>Eurotiomycetes</taxon>
        <taxon>Eurotiomycetidae</taxon>
        <taxon>Onygenales</taxon>
        <taxon>Onygenales incertae sedis</taxon>
        <taxon>Polytolypa</taxon>
    </lineage>
</organism>
<feature type="compositionally biased region" description="Basic and acidic residues" evidence="2">
    <location>
        <begin position="43"/>
        <end position="54"/>
    </location>
</feature>
<dbReference type="PANTHER" id="PTHR31495">
    <property type="entry name" value="PEROXYGENASE 3-RELATED"/>
    <property type="match status" value="1"/>
</dbReference>
<dbReference type="AlphaFoldDB" id="A0A2B7WVT9"/>
<sequence length="265" mass="30043">MDKNPSDQPQRIVEMDRSSLSNGMESASVPTWISTVSVTKERKPFRASRNEKQLADPGTARVNVAASQESPNGTTANDWAARHSGRTVLQQHCDFFDSDHDGIIYPSDTFQGFWKLGFGFWLSLLAVCIIHANFSYPTVNSWIPDPFFRVYVANIYKCKHGSDTGAYDTEGRFVPQKFEDIFSKYANGKDYLSLWELTCALKGQRLIADPIGWFGAFFEWLATYILLWPEDGKLRKEDIRGVYDGSIFYTIASRRAMNQTGVSQQ</sequence>
<gene>
    <name evidence="3" type="ORF">AJ80_09088</name>
</gene>
<evidence type="ECO:0000256" key="2">
    <source>
        <dbReference type="SAM" id="MobiDB-lite"/>
    </source>
</evidence>
<evidence type="ECO:0000313" key="3">
    <source>
        <dbReference type="EMBL" id="PGH00926.1"/>
    </source>
</evidence>
<dbReference type="PANTHER" id="PTHR31495:SF0">
    <property type="entry name" value="BINDING PROTEIN CALEOSIN, PUTATIVE (AFU_ORTHOLOGUE AFUA_5G13750)-RELATED"/>
    <property type="match status" value="1"/>
</dbReference>
<dbReference type="STRING" id="1447883.A0A2B7WVT9"/>
<keyword evidence="4" id="KW-1185">Reference proteome</keyword>
<evidence type="ECO:0000256" key="1">
    <source>
        <dbReference type="ARBA" id="ARBA00006765"/>
    </source>
</evidence>
<comment type="caution">
    <text evidence="3">The sequence shown here is derived from an EMBL/GenBank/DDBJ whole genome shotgun (WGS) entry which is preliminary data.</text>
</comment>
<dbReference type="EMBL" id="PDNA01000244">
    <property type="protein sequence ID" value="PGH00926.1"/>
    <property type="molecule type" value="Genomic_DNA"/>
</dbReference>
<feature type="region of interest" description="Disordered" evidence="2">
    <location>
        <begin position="43"/>
        <end position="77"/>
    </location>
</feature>
<feature type="compositionally biased region" description="Polar residues" evidence="2">
    <location>
        <begin position="18"/>
        <end position="27"/>
    </location>
</feature>
<dbReference type="GO" id="GO:0005509">
    <property type="term" value="F:calcium ion binding"/>
    <property type="evidence" value="ECO:0007669"/>
    <property type="project" value="TreeGrafter"/>
</dbReference>
<evidence type="ECO:0008006" key="5">
    <source>
        <dbReference type="Google" id="ProtNLM"/>
    </source>
</evidence>
<dbReference type="OrthoDB" id="640742at2759"/>
<proteinExistence type="inferred from homology"/>
<dbReference type="InterPro" id="IPR007736">
    <property type="entry name" value="Caleosin-related"/>
</dbReference>
<protein>
    <recommendedName>
        <fullName evidence="5">EF-hand domain-containing protein</fullName>
    </recommendedName>
</protein>
<dbReference type="Pfam" id="PF05042">
    <property type="entry name" value="Caleosin"/>
    <property type="match status" value="1"/>
</dbReference>